<gene>
    <name evidence="9" type="ORF">NE237_010754</name>
</gene>
<keyword evidence="3" id="KW-0863">Zinc-finger</keyword>
<evidence type="ECO:0000313" key="10">
    <source>
        <dbReference type="Proteomes" id="UP001141806"/>
    </source>
</evidence>
<reference evidence="9" key="1">
    <citation type="journal article" date="2023" name="Plant J.">
        <title>The genome of the king protea, Protea cynaroides.</title>
        <authorList>
            <person name="Chang J."/>
            <person name="Duong T.A."/>
            <person name="Schoeman C."/>
            <person name="Ma X."/>
            <person name="Roodt D."/>
            <person name="Barker N."/>
            <person name="Li Z."/>
            <person name="Van de Peer Y."/>
            <person name="Mizrachi E."/>
        </authorList>
    </citation>
    <scope>NUCLEOTIDE SEQUENCE</scope>
    <source>
        <tissue evidence="9">Young leaves</tissue>
    </source>
</reference>
<keyword evidence="10" id="KW-1185">Reference proteome</keyword>
<keyword evidence="5" id="KW-0539">Nucleus</keyword>
<feature type="domain" description="VIN3-like fibronectin type-III" evidence="7">
    <location>
        <begin position="150"/>
        <end position="237"/>
    </location>
</feature>
<evidence type="ECO:0000256" key="3">
    <source>
        <dbReference type="ARBA" id="ARBA00022771"/>
    </source>
</evidence>
<organism evidence="9 10">
    <name type="scientific">Protea cynaroides</name>
    <dbReference type="NCBI Taxonomy" id="273540"/>
    <lineage>
        <taxon>Eukaryota</taxon>
        <taxon>Viridiplantae</taxon>
        <taxon>Streptophyta</taxon>
        <taxon>Embryophyta</taxon>
        <taxon>Tracheophyta</taxon>
        <taxon>Spermatophyta</taxon>
        <taxon>Magnoliopsida</taxon>
        <taxon>Proteales</taxon>
        <taxon>Proteaceae</taxon>
        <taxon>Protea</taxon>
    </lineage>
</organism>
<dbReference type="OrthoDB" id="600557at2759"/>
<accession>A0A9Q0L0Z8</accession>
<dbReference type="InterPro" id="IPR044514">
    <property type="entry name" value="VIN3-like"/>
</dbReference>
<evidence type="ECO:0000259" key="7">
    <source>
        <dbReference type="Pfam" id="PF23376"/>
    </source>
</evidence>
<dbReference type="InterPro" id="IPR058585">
    <property type="entry name" value="Fn3_VIN3"/>
</dbReference>
<evidence type="ECO:0000256" key="1">
    <source>
        <dbReference type="ARBA" id="ARBA00004123"/>
    </source>
</evidence>
<evidence type="ECO:0000256" key="5">
    <source>
        <dbReference type="ARBA" id="ARBA00023242"/>
    </source>
</evidence>
<dbReference type="GO" id="GO:0005634">
    <property type="term" value="C:nucleus"/>
    <property type="evidence" value="ECO:0007669"/>
    <property type="project" value="UniProtKB-SubCell"/>
</dbReference>
<dbReference type="InterPro" id="IPR032881">
    <property type="entry name" value="Oberon-like_PHD"/>
</dbReference>
<comment type="subcellular location">
    <subcellularLocation>
        <location evidence="1">Nucleus</location>
    </subcellularLocation>
</comment>
<dbReference type="InterPro" id="IPR056990">
    <property type="entry name" value="VIN3-like_C"/>
</dbReference>
<dbReference type="Pfam" id="PF23380">
    <property type="entry name" value="VIN3_C"/>
    <property type="match status" value="1"/>
</dbReference>
<dbReference type="GO" id="GO:0040029">
    <property type="term" value="P:epigenetic regulation of gene expression"/>
    <property type="evidence" value="ECO:0007669"/>
    <property type="project" value="InterPro"/>
</dbReference>
<dbReference type="PANTHER" id="PTHR46286">
    <property type="entry name" value="VIN3-LIKE PROTEIN 2-RELATED"/>
    <property type="match status" value="1"/>
</dbReference>
<comment type="caution">
    <text evidence="9">The sequence shown here is derived from an EMBL/GenBank/DDBJ whole genome shotgun (WGS) entry which is preliminary data.</text>
</comment>
<dbReference type="GO" id="GO:0008270">
    <property type="term" value="F:zinc ion binding"/>
    <property type="evidence" value="ECO:0007669"/>
    <property type="project" value="UniProtKB-KW"/>
</dbReference>
<evidence type="ECO:0000256" key="4">
    <source>
        <dbReference type="ARBA" id="ARBA00022833"/>
    </source>
</evidence>
<dbReference type="AlphaFoldDB" id="A0A9Q0L0Z8"/>
<evidence type="ECO:0000259" key="6">
    <source>
        <dbReference type="Pfam" id="PF07227"/>
    </source>
</evidence>
<dbReference type="Pfam" id="PF23376">
    <property type="entry name" value="Fn3_VIN3"/>
    <property type="match status" value="1"/>
</dbReference>
<keyword evidence="4" id="KW-0862">Zinc</keyword>
<evidence type="ECO:0000313" key="9">
    <source>
        <dbReference type="EMBL" id="KAJ4979974.1"/>
    </source>
</evidence>
<name>A0A9Q0L0Z8_9MAGN</name>
<protein>
    <recommendedName>
        <fullName evidence="11">Fibronectin type-III domain-containing protein</fullName>
    </recommendedName>
</protein>
<dbReference type="GO" id="GO:0010048">
    <property type="term" value="P:vernalization response"/>
    <property type="evidence" value="ECO:0007669"/>
    <property type="project" value="InterPro"/>
</dbReference>
<sequence length="366" mass="41650">MSCHLECTLKNEGASTERNVPYKLLDCNFCCVLCGKVTEMLRILRNQLLAAKDATSLSLQSHRIFLSQKILQGTEKYKGLQWVIDTAAEKVERVVGELDRVSEERASAIVNRHILGIKMSCASAVAAIDFILSGDNCNHNELKNPPECYIQFEKYSSTETVITLQYKKEHFEDFLGCRLWHRKSTLADYPENPTYMVLYPLKRFVLSNLDPSTEYFCKVSIFSTIGEVGTWEADWKTQALEDISRNHGKLIVHCVDTAPIPPTAPCKSDGDLEIPSLIPNKHLIQKDYDYCMDVIRSLNNEGHIEKDFKVRFLSWFSLKATMEEKRVVCAFVDCLNEDHPSLASQLLDTFTDLISNEKKPASQNFC</sequence>
<dbReference type="PANTHER" id="PTHR46286:SF6">
    <property type="entry name" value="OS08G0220600 PROTEIN"/>
    <property type="match status" value="1"/>
</dbReference>
<evidence type="ECO:0008006" key="11">
    <source>
        <dbReference type="Google" id="ProtNLM"/>
    </source>
</evidence>
<evidence type="ECO:0000256" key="2">
    <source>
        <dbReference type="ARBA" id="ARBA00022723"/>
    </source>
</evidence>
<dbReference type="Proteomes" id="UP001141806">
    <property type="component" value="Unassembled WGS sequence"/>
</dbReference>
<feature type="domain" description="VIN3-like C-terminal" evidence="8">
    <location>
        <begin position="286"/>
        <end position="358"/>
    </location>
</feature>
<evidence type="ECO:0000259" key="8">
    <source>
        <dbReference type="Pfam" id="PF23380"/>
    </source>
</evidence>
<feature type="domain" description="Oberon-like PHD finger" evidence="6">
    <location>
        <begin position="1"/>
        <end position="68"/>
    </location>
</feature>
<dbReference type="EMBL" id="JAMYWD010000002">
    <property type="protein sequence ID" value="KAJ4979974.1"/>
    <property type="molecule type" value="Genomic_DNA"/>
</dbReference>
<proteinExistence type="predicted"/>
<dbReference type="Pfam" id="PF07227">
    <property type="entry name" value="PHD_Oberon"/>
    <property type="match status" value="1"/>
</dbReference>
<keyword evidence="2" id="KW-0479">Metal-binding</keyword>